<reference evidence="1 2" key="1">
    <citation type="submission" date="2011-09" db="EMBL/GenBank/DDBJ databases">
        <authorList>
            <person name="Weinstock G."/>
            <person name="Sodergren E."/>
            <person name="Clifton S."/>
            <person name="Fulton L."/>
            <person name="Fulton B."/>
            <person name="Courtney L."/>
            <person name="Fronick C."/>
            <person name="Harrison M."/>
            <person name="Strong C."/>
            <person name="Farmer C."/>
            <person name="Delahaunty K."/>
            <person name="Markovic C."/>
            <person name="Hall O."/>
            <person name="Minx P."/>
            <person name="Tomlinson C."/>
            <person name="Mitreva M."/>
            <person name="Hou S."/>
            <person name="Chen J."/>
            <person name="Wollam A."/>
            <person name="Pepin K.H."/>
            <person name="Johnson M."/>
            <person name="Bhonagiri V."/>
            <person name="Zhang X."/>
            <person name="Suruliraj S."/>
            <person name="Warren W."/>
            <person name="Chinwalla A."/>
            <person name="Mardis E.R."/>
            <person name="Wilson R.K."/>
        </authorList>
    </citation>
    <scope>NUCLEOTIDE SEQUENCE [LARGE SCALE GENOMIC DNA]</scope>
    <source>
        <strain evidence="1 2">F0439</strain>
    </source>
</reference>
<protein>
    <submittedName>
        <fullName evidence="1">Uncharacterized protein</fullName>
    </submittedName>
</protein>
<dbReference type="STRING" id="797515.HMPREF9103_03173"/>
<dbReference type="AlphaFoldDB" id="G9ZTT8"/>
<gene>
    <name evidence="1" type="ORF">HMPREF9103_03173</name>
</gene>
<keyword evidence="2" id="KW-1185">Reference proteome</keyword>
<evidence type="ECO:0000313" key="2">
    <source>
        <dbReference type="Proteomes" id="UP000004625"/>
    </source>
</evidence>
<sequence length="45" mass="5099">MKKRAFAASHYDFDDHDMESLKAVIAINYSQLNTNLTQKVACLPV</sequence>
<comment type="caution">
    <text evidence="1">The sequence shown here is derived from an EMBL/GenBank/DDBJ whole genome shotgun (WGS) entry which is preliminary data.</text>
</comment>
<dbReference type="Proteomes" id="UP000004625">
    <property type="component" value="Unassembled WGS sequence"/>
</dbReference>
<organism evidence="1 2">
    <name type="scientific">Lentilactobacillus parafarraginis F0439</name>
    <dbReference type="NCBI Taxonomy" id="797515"/>
    <lineage>
        <taxon>Bacteria</taxon>
        <taxon>Bacillati</taxon>
        <taxon>Bacillota</taxon>
        <taxon>Bacilli</taxon>
        <taxon>Lactobacillales</taxon>
        <taxon>Lactobacillaceae</taxon>
        <taxon>Lentilactobacillus</taxon>
    </lineage>
</organism>
<evidence type="ECO:0000313" key="1">
    <source>
        <dbReference type="EMBL" id="EHL95201.1"/>
    </source>
</evidence>
<accession>G9ZTT8</accession>
<name>G9ZTT8_9LACO</name>
<dbReference type="HOGENOM" id="CLU_3201337_0_0_9"/>
<dbReference type="EMBL" id="AGEY01000211">
    <property type="protein sequence ID" value="EHL95201.1"/>
    <property type="molecule type" value="Genomic_DNA"/>
</dbReference>
<proteinExistence type="predicted"/>